<dbReference type="InterPro" id="IPR011333">
    <property type="entry name" value="SKP1/BTB/POZ_sf"/>
</dbReference>
<dbReference type="PROSITE" id="PS50097">
    <property type="entry name" value="BTB"/>
    <property type="match status" value="1"/>
</dbReference>
<protein>
    <recommendedName>
        <fullName evidence="2">BTB domain-containing protein</fullName>
    </recommendedName>
</protein>
<dbReference type="SUPFAM" id="SSF54695">
    <property type="entry name" value="POZ domain"/>
    <property type="match status" value="1"/>
</dbReference>
<evidence type="ECO:0000313" key="4">
    <source>
        <dbReference type="Proteomes" id="UP000479710"/>
    </source>
</evidence>
<keyword evidence="4" id="KW-1185">Reference proteome</keyword>
<proteinExistence type="predicted"/>
<reference evidence="3 4" key="1">
    <citation type="submission" date="2019-11" db="EMBL/GenBank/DDBJ databases">
        <title>Whole genome sequence of Oryza granulata.</title>
        <authorList>
            <person name="Li W."/>
        </authorList>
    </citation>
    <scope>NUCLEOTIDE SEQUENCE [LARGE SCALE GENOMIC DNA]</scope>
    <source>
        <strain evidence="4">cv. Menghai</strain>
        <tissue evidence="3">Leaf</tissue>
    </source>
</reference>
<dbReference type="Gene3D" id="3.30.710.10">
    <property type="entry name" value="Potassium Channel Kv1.1, Chain A"/>
    <property type="match status" value="1"/>
</dbReference>
<dbReference type="AlphaFoldDB" id="A0A6G1DMI7"/>
<dbReference type="CDD" id="cd18186">
    <property type="entry name" value="BTB_POZ_ZBTB_KLHL-like"/>
    <property type="match status" value="1"/>
</dbReference>
<dbReference type="SMART" id="SM00225">
    <property type="entry name" value="BTB"/>
    <property type="match status" value="1"/>
</dbReference>
<dbReference type="Pfam" id="PF00651">
    <property type="entry name" value="BTB"/>
    <property type="match status" value="1"/>
</dbReference>
<evidence type="ECO:0000313" key="3">
    <source>
        <dbReference type="EMBL" id="KAF0913838.1"/>
    </source>
</evidence>
<organism evidence="3 4">
    <name type="scientific">Oryza meyeriana var. granulata</name>
    <dbReference type="NCBI Taxonomy" id="110450"/>
    <lineage>
        <taxon>Eukaryota</taxon>
        <taxon>Viridiplantae</taxon>
        <taxon>Streptophyta</taxon>
        <taxon>Embryophyta</taxon>
        <taxon>Tracheophyta</taxon>
        <taxon>Spermatophyta</taxon>
        <taxon>Magnoliopsida</taxon>
        <taxon>Liliopsida</taxon>
        <taxon>Poales</taxon>
        <taxon>Poaceae</taxon>
        <taxon>BOP clade</taxon>
        <taxon>Oryzoideae</taxon>
        <taxon>Oryzeae</taxon>
        <taxon>Oryzinae</taxon>
        <taxon>Oryza</taxon>
        <taxon>Oryza meyeriana</taxon>
    </lineage>
</organism>
<dbReference type="EMBL" id="SPHZ02000006">
    <property type="protein sequence ID" value="KAF0913838.1"/>
    <property type="molecule type" value="Genomic_DNA"/>
</dbReference>
<evidence type="ECO:0000256" key="1">
    <source>
        <dbReference type="ARBA" id="ARBA00004906"/>
    </source>
</evidence>
<feature type="domain" description="BTB" evidence="2">
    <location>
        <begin position="8"/>
        <end position="71"/>
    </location>
</feature>
<dbReference type="PANTHER" id="PTHR46672:SF4">
    <property type="entry name" value="OS08G0495500 PROTEIN"/>
    <property type="match status" value="1"/>
</dbReference>
<dbReference type="InterPro" id="IPR000210">
    <property type="entry name" value="BTB/POZ_dom"/>
</dbReference>
<gene>
    <name evidence="3" type="ORF">E2562_024923</name>
</gene>
<dbReference type="InterPro" id="IPR044714">
    <property type="entry name" value="AtSIBP1-like"/>
</dbReference>
<dbReference type="Proteomes" id="UP000479710">
    <property type="component" value="Unassembled WGS sequence"/>
</dbReference>
<evidence type="ECO:0000259" key="2">
    <source>
        <dbReference type="PROSITE" id="PS50097"/>
    </source>
</evidence>
<name>A0A6G1DMI7_9ORYZ</name>
<comment type="caution">
    <text evidence="3">The sequence shown here is derived from an EMBL/GenBank/DDBJ whole genome shotgun (WGS) entry which is preliminary data.</text>
</comment>
<dbReference type="OrthoDB" id="685334at2759"/>
<dbReference type="PANTHER" id="PTHR46672">
    <property type="entry name" value="OS08G0495500 PROTEIN-RELATED"/>
    <property type="match status" value="1"/>
</dbReference>
<accession>A0A6G1DMI7</accession>
<sequence length="215" mass="24775">MLKEGIFTDITVNAGGGGGGIRAHRAVLAARSPVFMRMFSHDLREKELAMVDIPDMSLEACRAFVAYLYDDGGLSQEDLLAHRCELLAASDKYDIENLRALCEASFVADADAENVLERLEMAHMYRLRDLKLACLKLLFEFRKVKEIQEDFDGFVKTADEDLVAEITKFQKDFDELDKLKLKPDAEQIFTWDRLWIEVPFDLAVLYSWYYMHPYI</sequence>
<comment type="pathway">
    <text evidence="1">Protein modification; protein ubiquitination.</text>
</comment>